<dbReference type="Proteomes" id="UP001229244">
    <property type="component" value="Unassembled WGS sequence"/>
</dbReference>
<feature type="region of interest" description="Disordered" evidence="1">
    <location>
        <begin position="77"/>
        <end position="99"/>
    </location>
</feature>
<gene>
    <name evidence="2" type="ORF">J2S73_001056</name>
</gene>
<reference evidence="2" key="1">
    <citation type="submission" date="2023-07" db="EMBL/GenBank/DDBJ databases">
        <title>Genomic Encyclopedia of Type Strains, Phase IV (KMG-IV): sequencing the most valuable type-strain genomes for metagenomic binning, comparative biology and taxonomic classification.</title>
        <authorList>
            <person name="Goeker M."/>
        </authorList>
    </citation>
    <scope>NUCLEOTIDE SEQUENCE</scope>
    <source>
        <strain evidence="2">DSM 21202</strain>
    </source>
</reference>
<organism evidence="2 3">
    <name type="scientific">Amorphus orientalis</name>
    <dbReference type="NCBI Taxonomy" id="649198"/>
    <lineage>
        <taxon>Bacteria</taxon>
        <taxon>Pseudomonadati</taxon>
        <taxon>Pseudomonadota</taxon>
        <taxon>Alphaproteobacteria</taxon>
        <taxon>Hyphomicrobiales</taxon>
        <taxon>Amorphaceae</taxon>
        <taxon>Amorphus</taxon>
    </lineage>
</organism>
<feature type="compositionally biased region" description="Basic and acidic residues" evidence="1">
    <location>
        <begin position="78"/>
        <end position="99"/>
    </location>
</feature>
<sequence>MKETNTGANHREPTKSAPAAQADRSRSIGIDVDYYQGVIDDPAIPEARKRELIEIIGSIVMSFIDLGFGVHPVQLARQDGEKPTTQEAEKETLLERSDA</sequence>
<accession>A0AAE3VLB5</accession>
<proteinExistence type="predicted"/>
<protein>
    <submittedName>
        <fullName evidence="2">Uncharacterized protein</fullName>
    </submittedName>
</protein>
<feature type="region of interest" description="Disordered" evidence="1">
    <location>
        <begin position="1"/>
        <end position="26"/>
    </location>
</feature>
<evidence type="ECO:0000313" key="3">
    <source>
        <dbReference type="Proteomes" id="UP001229244"/>
    </source>
</evidence>
<name>A0AAE3VLB5_9HYPH</name>
<dbReference type="EMBL" id="JAUSUL010000001">
    <property type="protein sequence ID" value="MDQ0314619.1"/>
    <property type="molecule type" value="Genomic_DNA"/>
</dbReference>
<dbReference type="AlphaFoldDB" id="A0AAE3VLB5"/>
<keyword evidence="3" id="KW-1185">Reference proteome</keyword>
<comment type="caution">
    <text evidence="2">The sequence shown here is derived from an EMBL/GenBank/DDBJ whole genome shotgun (WGS) entry which is preliminary data.</text>
</comment>
<feature type="compositionally biased region" description="Basic and acidic residues" evidence="1">
    <location>
        <begin position="1"/>
        <end position="14"/>
    </location>
</feature>
<dbReference type="RefSeq" id="WP_306884406.1">
    <property type="nucleotide sequence ID" value="NZ_JAUSUL010000001.1"/>
</dbReference>
<evidence type="ECO:0000313" key="2">
    <source>
        <dbReference type="EMBL" id="MDQ0314619.1"/>
    </source>
</evidence>
<evidence type="ECO:0000256" key="1">
    <source>
        <dbReference type="SAM" id="MobiDB-lite"/>
    </source>
</evidence>